<evidence type="ECO:0000313" key="1">
    <source>
        <dbReference type="EMBL" id="RNA31489.1"/>
    </source>
</evidence>
<proteinExistence type="predicted"/>
<protein>
    <submittedName>
        <fullName evidence="1">Uncharacterized protein</fullName>
    </submittedName>
</protein>
<dbReference type="Proteomes" id="UP000276133">
    <property type="component" value="Unassembled WGS sequence"/>
</dbReference>
<accession>A0A3M7S737</accession>
<evidence type="ECO:0000313" key="2">
    <source>
        <dbReference type="Proteomes" id="UP000276133"/>
    </source>
</evidence>
<sequence length="117" mass="13823">MEVNNHERAHRNGNDIGRSKVIIGDEGRNGDKFRRRQRKRVLRWLLSFTRFRLRNLSPFLPSSPIIVTVYISAPYGVIPEYFHYDNFKNNILLSSSLIKKISKNKKNKKIKIIKNIE</sequence>
<reference evidence="1 2" key="1">
    <citation type="journal article" date="2018" name="Sci. Rep.">
        <title>Genomic signatures of local adaptation to the degree of environmental predictability in rotifers.</title>
        <authorList>
            <person name="Franch-Gras L."/>
            <person name="Hahn C."/>
            <person name="Garcia-Roger E.M."/>
            <person name="Carmona M.J."/>
            <person name="Serra M."/>
            <person name="Gomez A."/>
        </authorList>
    </citation>
    <scope>NUCLEOTIDE SEQUENCE [LARGE SCALE GENOMIC DNA]</scope>
    <source>
        <strain evidence="1">HYR1</strain>
    </source>
</reference>
<gene>
    <name evidence="1" type="ORF">BpHYR1_031412</name>
</gene>
<dbReference type="EMBL" id="REGN01001938">
    <property type="protein sequence ID" value="RNA31489.1"/>
    <property type="molecule type" value="Genomic_DNA"/>
</dbReference>
<keyword evidence="2" id="KW-1185">Reference proteome</keyword>
<organism evidence="1 2">
    <name type="scientific">Brachionus plicatilis</name>
    <name type="common">Marine rotifer</name>
    <name type="synonym">Brachionus muelleri</name>
    <dbReference type="NCBI Taxonomy" id="10195"/>
    <lineage>
        <taxon>Eukaryota</taxon>
        <taxon>Metazoa</taxon>
        <taxon>Spiralia</taxon>
        <taxon>Gnathifera</taxon>
        <taxon>Rotifera</taxon>
        <taxon>Eurotatoria</taxon>
        <taxon>Monogononta</taxon>
        <taxon>Pseudotrocha</taxon>
        <taxon>Ploima</taxon>
        <taxon>Brachionidae</taxon>
        <taxon>Brachionus</taxon>
    </lineage>
</organism>
<dbReference type="AlphaFoldDB" id="A0A3M7S737"/>
<comment type="caution">
    <text evidence="1">The sequence shown here is derived from an EMBL/GenBank/DDBJ whole genome shotgun (WGS) entry which is preliminary data.</text>
</comment>
<name>A0A3M7S737_BRAPC</name>